<dbReference type="RefSeq" id="WP_127498440.1">
    <property type="nucleotide sequence ID" value="NZ_BTCL01000006.1"/>
</dbReference>
<accession>A0ABQ6NMB1</accession>
<dbReference type="EMBL" id="BTCL01000006">
    <property type="protein sequence ID" value="GMK45149.1"/>
    <property type="molecule type" value="Genomic_DNA"/>
</dbReference>
<name>A0ABQ6NMB1_9BACL</name>
<proteinExistence type="predicted"/>
<comment type="caution">
    <text evidence="1">The sequence shown here is derived from an EMBL/GenBank/DDBJ whole genome shotgun (WGS) entry which is preliminary data.</text>
</comment>
<gene>
    <name evidence="1" type="ORF">PghCCS26_22770</name>
</gene>
<keyword evidence="2" id="KW-1185">Reference proteome</keyword>
<reference evidence="1 2" key="1">
    <citation type="submission" date="2023-05" db="EMBL/GenBank/DDBJ databases">
        <title>Draft genome of Paenibacillus sp. CCS26.</title>
        <authorList>
            <person name="Akita H."/>
            <person name="Shinto Y."/>
            <person name="Kimura Z."/>
        </authorList>
    </citation>
    <scope>NUCLEOTIDE SEQUENCE [LARGE SCALE GENOMIC DNA]</scope>
    <source>
        <strain evidence="1 2">CCS26</strain>
    </source>
</reference>
<evidence type="ECO:0000313" key="2">
    <source>
        <dbReference type="Proteomes" id="UP001285921"/>
    </source>
</evidence>
<sequence length="62" mass="7352">MDGNNRESEITKNMIKYCYTCEDAHKCDTEEKCIACWEAKGIMVKKQRNEQTTEELLREYAQ</sequence>
<dbReference type="Proteomes" id="UP001285921">
    <property type="component" value="Unassembled WGS sequence"/>
</dbReference>
<organism evidence="1 2">
    <name type="scientific">Paenibacillus glycanilyticus</name>
    <dbReference type="NCBI Taxonomy" id="126569"/>
    <lineage>
        <taxon>Bacteria</taxon>
        <taxon>Bacillati</taxon>
        <taxon>Bacillota</taxon>
        <taxon>Bacilli</taxon>
        <taxon>Bacillales</taxon>
        <taxon>Paenibacillaceae</taxon>
        <taxon>Paenibacillus</taxon>
    </lineage>
</organism>
<protein>
    <submittedName>
        <fullName evidence="1">Uncharacterized protein</fullName>
    </submittedName>
</protein>
<evidence type="ECO:0000313" key="1">
    <source>
        <dbReference type="EMBL" id="GMK45149.1"/>
    </source>
</evidence>